<sequence length="500" mass="58779">MKRILSRILTILPAVLLQIIWYLLLLNWLNNIFPFINEVLSICAFIFVLHIASNYTESNYKLMWILLIVLFPILGAWLYILCGETRSTNRLNKNIEKAKMNLDVHDKTSEELNENIKQKDEHLFQTLNTISKNNEMPVHYIKDCKYYSLGDSMFPDMLKALKGAKKFIYMEYFIIEEGIFLNSMVDIFKEKVKEGVDVRVLYDDIGSISTYSLHNIKELNKYGIKCIPFNPAIFVKFQLNNRDHRKMLVIDNEIAFSGGVNIADEYINVKEKYGHWKDIGFSITGDGVNNYTFMFAQIWNSISNDKIQMTTNFENRNEHNGYILSYYDSPSNKVHTSRQFLLETFYRATKRIWIYTPYLILDDSVVECLCALARRNVDVRIMIPGIPDKKIVYRLTMSFARQLLKEGIQIYQYTPGFLHAKAWLIDEDLCSIGTVNLDYRSLFLHYECNSIFYQSSIFHSLKKDMEQTMEMSKQMKEEDCKQSIIKNLWDDFLRLFAPLL</sequence>
<feature type="domain" description="PLD phosphodiesterase" evidence="14">
    <location>
        <begin position="239"/>
        <end position="266"/>
    </location>
</feature>
<dbReference type="EC" id="2.7.8.-" evidence="12"/>
<dbReference type="PROSITE" id="PS50035">
    <property type="entry name" value="PLD"/>
    <property type="match status" value="2"/>
</dbReference>
<keyword evidence="2" id="KW-1003">Cell membrane</keyword>
<evidence type="ECO:0000256" key="5">
    <source>
        <dbReference type="ARBA" id="ARBA00022692"/>
    </source>
</evidence>
<dbReference type="CDD" id="cd09154">
    <property type="entry name" value="PLDc_SMU_988_like_1"/>
    <property type="match status" value="1"/>
</dbReference>
<evidence type="ECO:0000313" key="15">
    <source>
        <dbReference type="EMBL" id="MSS01521.1"/>
    </source>
</evidence>
<gene>
    <name evidence="15" type="primary">cls</name>
    <name evidence="15" type="ORF">FYJ50_05320</name>
</gene>
<evidence type="ECO:0000256" key="11">
    <source>
        <dbReference type="ARBA" id="ARBA00023264"/>
    </source>
</evidence>
<keyword evidence="7 13" id="KW-1133">Transmembrane helix</keyword>
<feature type="transmembrane region" description="Helical" evidence="13">
    <location>
        <begin position="7"/>
        <end position="26"/>
    </location>
</feature>
<evidence type="ECO:0000256" key="7">
    <source>
        <dbReference type="ARBA" id="ARBA00022989"/>
    </source>
</evidence>
<dbReference type="Pfam" id="PF13396">
    <property type="entry name" value="PLDc_N"/>
    <property type="match status" value="1"/>
</dbReference>
<accession>A0A7X2T482</accession>
<evidence type="ECO:0000256" key="8">
    <source>
        <dbReference type="ARBA" id="ARBA00023098"/>
    </source>
</evidence>
<dbReference type="Proteomes" id="UP000470082">
    <property type="component" value="Unassembled WGS sequence"/>
</dbReference>
<feature type="transmembrane region" description="Helical" evidence="13">
    <location>
        <begin position="64"/>
        <end position="81"/>
    </location>
</feature>
<feature type="domain" description="PLD phosphodiesterase" evidence="14">
    <location>
        <begin position="414"/>
        <end position="441"/>
    </location>
</feature>
<keyword evidence="11" id="KW-1208">Phospholipid metabolism</keyword>
<dbReference type="PANTHER" id="PTHR21248:SF22">
    <property type="entry name" value="PHOSPHOLIPASE D"/>
    <property type="match status" value="1"/>
</dbReference>
<dbReference type="SUPFAM" id="SSF56024">
    <property type="entry name" value="Phospholipase D/nuclease"/>
    <property type="match status" value="2"/>
</dbReference>
<keyword evidence="5 13" id="KW-0812">Transmembrane</keyword>
<dbReference type="InterPro" id="IPR025202">
    <property type="entry name" value="PLD-like_dom"/>
</dbReference>
<dbReference type="GO" id="GO:0005886">
    <property type="term" value="C:plasma membrane"/>
    <property type="evidence" value="ECO:0007669"/>
    <property type="project" value="UniProtKB-SubCell"/>
</dbReference>
<dbReference type="Gene3D" id="3.30.870.10">
    <property type="entry name" value="Endonuclease Chain A"/>
    <property type="match status" value="2"/>
</dbReference>
<keyword evidence="9 13" id="KW-0472">Membrane</keyword>
<keyword evidence="4" id="KW-0808">Transferase</keyword>
<reference evidence="15 16" key="1">
    <citation type="submission" date="2019-08" db="EMBL/GenBank/DDBJ databases">
        <title>In-depth cultivation of the pig gut microbiome towards novel bacterial diversity and tailored functional studies.</title>
        <authorList>
            <person name="Wylensek D."/>
            <person name="Hitch T.C.A."/>
            <person name="Clavel T."/>
        </authorList>
    </citation>
    <scope>NUCLEOTIDE SEQUENCE [LARGE SCALE GENOMIC DNA]</scope>
    <source>
        <strain evidence="15 16">LKV-178-WT-2G</strain>
    </source>
</reference>
<dbReference type="EMBL" id="VUMM01000008">
    <property type="protein sequence ID" value="MSS01521.1"/>
    <property type="molecule type" value="Genomic_DNA"/>
</dbReference>
<keyword evidence="6" id="KW-0677">Repeat</keyword>
<keyword evidence="3" id="KW-0444">Lipid biosynthesis</keyword>
<evidence type="ECO:0000313" key="16">
    <source>
        <dbReference type="Proteomes" id="UP000470082"/>
    </source>
</evidence>
<dbReference type="Pfam" id="PF13091">
    <property type="entry name" value="PLDc_2"/>
    <property type="match status" value="2"/>
</dbReference>
<organism evidence="15 16">
    <name type="scientific">Floccifex porci</name>
    <dbReference type="NCBI Taxonomy" id="2606629"/>
    <lineage>
        <taxon>Bacteria</taxon>
        <taxon>Bacillati</taxon>
        <taxon>Bacillota</taxon>
        <taxon>Erysipelotrichia</taxon>
        <taxon>Erysipelotrichales</taxon>
        <taxon>Erysipelotrichaceae</taxon>
        <taxon>Floccifex</taxon>
    </lineage>
</organism>
<dbReference type="InterPro" id="IPR027379">
    <property type="entry name" value="CLS_N"/>
</dbReference>
<protein>
    <recommendedName>
        <fullName evidence="12">Cardiolipin synthase</fullName>
        <ecNumber evidence="12">2.7.8.-</ecNumber>
    </recommendedName>
</protein>
<evidence type="ECO:0000259" key="14">
    <source>
        <dbReference type="PROSITE" id="PS50035"/>
    </source>
</evidence>
<evidence type="ECO:0000256" key="6">
    <source>
        <dbReference type="ARBA" id="ARBA00022737"/>
    </source>
</evidence>
<dbReference type="NCBIfam" id="TIGR04265">
    <property type="entry name" value="bac_cardiolipin"/>
    <property type="match status" value="1"/>
</dbReference>
<evidence type="ECO:0000256" key="10">
    <source>
        <dbReference type="ARBA" id="ARBA00023209"/>
    </source>
</evidence>
<keyword evidence="8" id="KW-0443">Lipid metabolism</keyword>
<keyword evidence="16" id="KW-1185">Reference proteome</keyword>
<feature type="transmembrane region" description="Helical" evidence="13">
    <location>
        <begin position="32"/>
        <end position="52"/>
    </location>
</feature>
<dbReference type="GO" id="GO:0032049">
    <property type="term" value="P:cardiolipin biosynthetic process"/>
    <property type="evidence" value="ECO:0007669"/>
    <property type="project" value="UniProtKB-UniRule"/>
</dbReference>
<dbReference type="GO" id="GO:0008808">
    <property type="term" value="F:cardiolipin synthase activity"/>
    <property type="evidence" value="ECO:0007669"/>
    <property type="project" value="UniProtKB-UniRule"/>
</dbReference>
<evidence type="ECO:0000256" key="9">
    <source>
        <dbReference type="ARBA" id="ARBA00023136"/>
    </source>
</evidence>
<dbReference type="InterPro" id="IPR022924">
    <property type="entry name" value="Cardiolipin_synthase"/>
</dbReference>
<dbReference type="AlphaFoldDB" id="A0A7X2T482"/>
<evidence type="ECO:0000256" key="12">
    <source>
        <dbReference type="NCBIfam" id="TIGR04265"/>
    </source>
</evidence>
<evidence type="ECO:0000256" key="2">
    <source>
        <dbReference type="ARBA" id="ARBA00022475"/>
    </source>
</evidence>
<evidence type="ECO:0000256" key="1">
    <source>
        <dbReference type="ARBA" id="ARBA00004651"/>
    </source>
</evidence>
<dbReference type="SMART" id="SM00155">
    <property type="entry name" value="PLDc"/>
    <property type="match status" value="2"/>
</dbReference>
<proteinExistence type="predicted"/>
<evidence type="ECO:0000256" key="3">
    <source>
        <dbReference type="ARBA" id="ARBA00022516"/>
    </source>
</evidence>
<dbReference type="PANTHER" id="PTHR21248">
    <property type="entry name" value="CARDIOLIPIN SYNTHASE"/>
    <property type="match status" value="1"/>
</dbReference>
<comment type="subcellular location">
    <subcellularLocation>
        <location evidence="1">Cell membrane</location>
        <topology evidence="1">Multi-pass membrane protein</topology>
    </subcellularLocation>
</comment>
<comment type="caution">
    <text evidence="15">The sequence shown here is derived from an EMBL/GenBank/DDBJ whole genome shotgun (WGS) entry which is preliminary data.</text>
</comment>
<dbReference type="InterPro" id="IPR001736">
    <property type="entry name" value="PLipase_D/transphosphatidylase"/>
</dbReference>
<evidence type="ECO:0000256" key="4">
    <source>
        <dbReference type="ARBA" id="ARBA00022679"/>
    </source>
</evidence>
<dbReference type="RefSeq" id="WP_154460057.1">
    <property type="nucleotide sequence ID" value="NZ_VUMM01000008.1"/>
</dbReference>
<name>A0A7X2T482_9FIRM</name>
<evidence type="ECO:0000256" key="13">
    <source>
        <dbReference type="SAM" id="Phobius"/>
    </source>
</evidence>
<keyword evidence="10" id="KW-0594">Phospholipid biosynthesis</keyword>